<proteinExistence type="predicted"/>
<evidence type="ECO:0000313" key="1">
    <source>
        <dbReference type="EMBL" id="KTR96468.1"/>
    </source>
</evidence>
<comment type="caution">
    <text evidence="1">The sequence shown here is derived from an EMBL/GenBank/DDBJ whole genome shotgun (WGS) entry which is preliminary data.</text>
</comment>
<organism evidence="1 2">
    <name type="scientific">Microbacterium testaceum</name>
    <name type="common">Aureobacterium testaceum</name>
    <name type="synonym">Brevibacterium testaceum</name>
    <dbReference type="NCBI Taxonomy" id="2033"/>
    <lineage>
        <taxon>Bacteria</taxon>
        <taxon>Bacillati</taxon>
        <taxon>Actinomycetota</taxon>
        <taxon>Actinomycetes</taxon>
        <taxon>Micrococcales</taxon>
        <taxon>Microbacteriaceae</taxon>
        <taxon>Microbacterium</taxon>
    </lineage>
</organism>
<name>A0A147F0V7_MICTE</name>
<accession>A0A147F0V7</accession>
<dbReference type="EMBL" id="LDRT01000010">
    <property type="protein sequence ID" value="KTR96468.1"/>
    <property type="molecule type" value="Genomic_DNA"/>
</dbReference>
<dbReference type="PATRIC" id="fig|2033.6.peg.71"/>
<dbReference type="OrthoDB" id="5194575at2"/>
<gene>
    <name evidence="1" type="ORF">NS220_01980</name>
</gene>
<protein>
    <submittedName>
        <fullName evidence="1">Uncharacterized protein</fullName>
    </submittedName>
</protein>
<dbReference type="AlphaFoldDB" id="A0A147F0V7"/>
<evidence type="ECO:0000313" key="2">
    <source>
        <dbReference type="Proteomes" id="UP000075025"/>
    </source>
</evidence>
<dbReference type="Proteomes" id="UP000075025">
    <property type="component" value="Unassembled WGS sequence"/>
</dbReference>
<sequence>MAYEGKTIIDEVIRVADLFTVTDELRGFSLVNCVLVGPGILYLNGGSLHGCAFEGPLAGMVWDLPETDRILGPMAFLDCNFEGCRFQRLGFTGPPEILQQMRQIHQVSS</sequence>
<reference evidence="1 2" key="1">
    <citation type="journal article" date="2016" name="Front. Microbiol.">
        <title>Genomic Resource of Rice Seed Associated Bacteria.</title>
        <authorList>
            <person name="Midha S."/>
            <person name="Bansal K."/>
            <person name="Sharma S."/>
            <person name="Kumar N."/>
            <person name="Patil P.P."/>
            <person name="Chaudhry V."/>
            <person name="Patil P.B."/>
        </authorList>
    </citation>
    <scope>NUCLEOTIDE SEQUENCE [LARGE SCALE GENOMIC DNA]</scope>
    <source>
        <strain evidence="1 2">NS220</strain>
    </source>
</reference>